<feature type="compositionally biased region" description="Basic and acidic residues" evidence="1">
    <location>
        <begin position="350"/>
        <end position="363"/>
    </location>
</feature>
<reference evidence="2" key="1">
    <citation type="submission" date="2021-02" db="EMBL/GenBank/DDBJ databases">
        <authorList>
            <person name="Dougan E. K."/>
            <person name="Rhodes N."/>
            <person name="Thang M."/>
            <person name="Chan C."/>
        </authorList>
    </citation>
    <scope>NUCLEOTIDE SEQUENCE</scope>
</reference>
<evidence type="ECO:0000256" key="1">
    <source>
        <dbReference type="SAM" id="MobiDB-lite"/>
    </source>
</evidence>
<dbReference type="OrthoDB" id="448228at2759"/>
<name>A0A812P6P5_9DINO</name>
<dbReference type="EMBL" id="CAJNDS010002095">
    <property type="protein sequence ID" value="CAE7322881.1"/>
    <property type="molecule type" value="Genomic_DNA"/>
</dbReference>
<feature type="compositionally biased region" description="Low complexity" evidence="1">
    <location>
        <begin position="318"/>
        <end position="334"/>
    </location>
</feature>
<keyword evidence="3" id="KW-1185">Reference proteome</keyword>
<dbReference type="Proteomes" id="UP000604046">
    <property type="component" value="Unassembled WGS sequence"/>
</dbReference>
<accession>A0A812P6P5</accession>
<proteinExistence type="predicted"/>
<feature type="region of interest" description="Disordered" evidence="1">
    <location>
        <begin position="318"/>
        <end position="421"/>
    </location>
</feature>
<gene>
    <name evidence="2" type="ORF">SNAT2548_LOCUS16917</name>
</gene>
<evidence type="ECO:0000313" key="3">
    <source>
        <dbReference type="Proteomes" id="UP000604046"/>
    </source>
</evidence>
<dbReference type="AlphaFoldDB" id="A0A812P6P5"/>
<sequence>MGVIVEHVRALAQLGSVLGAETSLLQPHMQKIVQVTMRSPDLTVEESQEATALLREASLPEDMKTRLRTAFEERLRLPKNTGKAVRQNWCALPLYLPQDLLQHLIGEDGMYVKLDTLVQYLLAVGLRTPTEPTLGVVTVLCNLGAKPALLHPETAHELFLKCKARARTYLDKAAPWTGEMLTELPPDPRQLKAPNVFFKEAPREIVMPPVFADFLLLCNSLPLRGNHALLHKSSGRTQKTARAQAPQPSQVPALLTLPPAPAMTDLQASRPLLALPAPPGAAAQELCPTTAMAPVLQVETSSTPLLALGTAADPPAATALSASASPCSLPVAASTPQPRPGKRSLAQCVEDLKQARKEVKQGKQPDTASTEPSLPPKKEGLAEKPRRLGQKTAPEPRPVASPARVSSKKGPSGKQKAVPPVEAAAFDTKEGGDMASVDGLYVVYATAKSYLLALTGGRKRLLVNIDASAHSKHAEWIRKLHVQAEKKKGVRYCDLKKELLEKRAKLYAQEKKR</sequence>
<organism evidence="2 3">
    <name type="scientific">Symbiodinium natans</name>
    <dbReference type="NCBI Taxonomy" id="878477"/>
    <lineage>
        <taxon>Eukaryota</taxon>
        <taxon>Sar</taxon>
        <taxon>Alveolata</taxon>
        <taxon>Dinophyceae</taxon>
        <taxon>Suessiales</taxon>
        <taxon>Symbiodiniaceae</taxon>
        <taxon>Symbiodinium</taxon>
    </lineage>
</organism>
<comment type="caution">
    <text evidence="2">The sequence shown here is derived from an EMBL/GenBank/DDBJ whole genome shotgun (WGS) entry which is preliminary data.</text>
</comment>
<feature type="compositionally biased region" description="Basic and acidic residues" evidence="1">
    <location>
        <begin position="376"/>
        <end position="386"/>
    </location>
</feature>
<protein>
    <submittedName>
        <fullName evidence="2">Uncharacterized protein</fullName>
    </submittedName>
</protein>
<evidence type="ECO:0000313" key="2">
    <source>
        <dbReference type="EMBL" id="CAE7322881.1"/>
    </source>
</evidence>